<evidence type="ECO:0000313" key="12">
    <source>
        <dbReference type="Proteomes" id="UP001057532"/>
    </source>
</evidence>
<protein>
    <submittedName>
        <fullName evidence="11">Ion channel</fullName>
    </submittedName>
</protein>
<keyword evidence="7" id="KW-0407">Ion channel</keyword>
<dbReference type="PRINTS" id="PR00169">
    <property type="entry name" value="KCHANNEL"/>
</dbReference>
<feature type="transmembrane region" description="Helical" evidence="8">
    <location>
        <begin position="128"/>
        <end position="148"/>
    </location>
</feature>
<evidence type="ECO:0000259" key="9">
    <source>
        <dbReference type="Pfam" id="PF07885"/>
    </source>
</evidence>
<evidence type="ECO:0000256" key="1">
    <source>
        <dbReference type="ARBA" id="ARBA00004141"/>
    </source>
</evidence>
<keyword evidence="3 8" id="KW-0812">Transmembrane</keyword>
<dbReference type="Proteomes" id="UP001057532">
    <property type="component" value="Chromosome"/>
</dbReference>
<dbReference type="InterPro" id="IPR013099">
    <property type="entry name" value="K_chnl_dom"/>
</dbReference>
<reference evidence="11" key="1">
    <citation type="submission" date="2022-05" db="EMBL/GenBank/DDBJ databases">
        <authorList>
            <person name="Oliphant S.A."/>
            <person name="Watson-Haigh N.S."/>
            <person name="Sumby K.M."/>
            <person name="Gardner J.M."/>
            <person name="Jiranek V."/>
        </authorList>
    </citation>
    <scope>NUCLEOTIDE SEQUENCE</scope>
    <source>
        <strain evidence="11">Ru20-1</strain>
    </source>
</reference>
<dbReference type="PANTHER" id="PTHR11537:SF254">
    <property type="entry name" value="POTASSIUM VOLTAGE-GATED CHANNEL PROTEIN SHAB"/>
    <property type="match status" value="1"/>
</dbReference>
<feature type="transmembrane region" description="Helical" evidence="8">
    <location>
        <begin position="45"/>
        <end position="64"/>
    </location>
</feature>
<feature type="transmembrane region" description="Helical" evidence="8">
    <location>
        <begin position="182"/>
        <end position="206"/>
    </location>
</feature>
<evidence type="ECO:0000313" key="11">
    <source>
        <dbReference type="EMBL" id="USS93800.1"/>
    </source>
</evidence>
<comment type="subcellular location">
    <subcellularLocation>
        <location evidence="1">Membrane</location>
        <topology evidence="1">Multi-pass membrane protein</topology>
    </subcellularLocation>
</comment>
<dbReference type="InterPro" id="IPR028325">
    <property type="entry name" value="VG_K_chnl"/>
</dbReference>
<organism evidence="11 12">
    <name type="scientific">Fructilactobacillus ixorae</name>
    <dbReference type="NCBI Taxonomy" id="1750535"/>
    <lineage>
        <taxon>Bacteria</taxon>
        <taxon>Bacillati</taxon>
        <taxon>Bacillota</taxon>
        <taxon>Bacilli</taxon>
        <taxon>Lactobacillales</taxon>
        <taxon>Lactobacillaceae</taxon>
        <taxon>Fructilactobacillus</taxon>
    </lineage>
</organism>
<dbReference type="Gene3D" id="1.20.120.350">
    <property type="entry name" value="Voltage-gated potassium channels. Chain C"/>
    <property type="match status" value="1"/>
</dbReference>
<dbReference type="InterPro" id="IPR027359">
    <property type="entry name" value="Volt_channel_dom_sf"/>
</dbReference>
<keyword evidence="4 8" id="KW-1133">Transmembrane helix</keyword>
<gene>
    <name evidence="11" type="ORF">M8332_02890</name>
</gene>
<feature type="transmembrane region" description="Helical" evidence="8">
    <location>
        <begin position="12"/>
        <end position="33"/>
    </location>
</feature>
<sequence>MKSLPWEKIKIIYNVAIISLAIISLVLTLLNFADVISLVNEPYQTIDFIIWIAFIFDYVSGLLISKNKWTFFKTHLFDLLAIIPVNLFSTFKLFKAAKLTKFIRLFKFIGVFGKLKTRLTKFLTTNGFIYLLGTCLIILVISAVIYSFSEKISFDNALWWSITTSTTVGYGDISPHTKIGKIIAIILMLVGVGFVGMLTSTLTTFFSGEHHRSNADEIRKYKSLLDDGIITKAEFAAKKKQLLKL</sequence>
<keyword evidence="6 8" id="KW-0472">Membrane</keyword>
<evidence type="ECO:0000259" key="10">
    <source>
        <dbReference type="Pfam" id="PF09851"/>
    </source>
</evidence>
<evidence type="ECO:0000256" key="8">
    <source>
        <dbReference type="SAM" id="Phobius"/>
    </source>
</evidence>
<feature type="domain" description="Potassium channel" evidence="9">
    <location>
        <begin position="135"/>
        <end position="206"/>
    </location>
</feature>
<feature type="domain" description="SHOCT" evidence="10">
    <location>
        <begin position="216"/>
        <end position="243"/>
    </location>
</feature>
<keyword evidence="5" id="KW-0406">Ion transport</keyword>
<evidence type="ECO:0000256" key="7">
    <source>
        <dbReference type="ARBA" id="ARBA00023303"/>
    </source>
</evidence>
<keyword evidence="12" id="KW-1185">Reference proteome</keyword>
<evidence type="ECO:0000256" key="3">
    <source>
        <dbReference type="ARBA" id="ARBA00022692"/>
    </source>
</evidence>
<dbReference type="InterPro" id="IPR018649">
    <property type="entry name" value="SHOCT"/>
</dbReference>
<evidence type="ECO:0000256" key="4">
    <source>
        <dbReference type="ARBA" id="ARBA00022989"/>
    </source>
</evidence>
<evidence type="ECO:0000256" key="6">
    <source>
        <dbReference type="ARBA" id="ARBA00023136"/>
    </source>
</evidence>
<evidence type="ECO:0000256" key="5">
    <source>
        <dbReference type="ARBA" id="ARBA00023065"/>
    </source>
</evidence>
<evidence type="ECO:0000256" key="2">
    <source>
        <dbReference type="ARBA" id="ARBA00022448"/>
    </source>
</evidence>
<dbReference type="RefSeq" id="WP_252780678.1">
    <property type="nucleotide sequence ID" value="NZ_CP097478.1"/>
</dbReference>
<dbReference type="Gene3D" id="1.10.287.70">
    <property type="match status" value="1"/>
</dbReference>
<dbReference type="Pfam" id="PF09851">
    <property type="entry name" value="SHOCT"/>
    <property type="match status" value="1"/>
</dbReference>
<proteinExistence type="predicted"/>
<dbReference type="PANTHER" id="PTHR11537">
    <property type="entry name" value="VOLTAGE-GATED POTASSIUM CHANNEL"/>
    <property type="match status" value="1"/>
</dbReference>
<keyword evidence="2" id="KW-0813">Transport</keyword>
<accession>A0ABY5C4U4</accession>
<dbReference type="EMBL" id="CP097478">
    <property type="protein sequence ID" value="USS93800.1"/>
    <property type="molecule type" value="Genomic_DNA"/>
</dbReference>
<dbReference type="Pfam" id="PF07885">
    <property type="entry name" value="Ion_trans_2"/>
    <property type="match status" value="1"/>
</dbReference>
<name>A0ABY5C4U4_9LACO</name>
<dbReference type="SUPFAM" id="SSF81324">
    <property type="entry name" value="Voltage-gated potassium channels"/>
    <property type="match status" value="1"/>
</dbReference>